<proteinExistence type="predicted"/>
<dbReference type="EMBL" id="KI913968">
    <property type="protein sequence ID" value="ETV98981.1"/>
    <property type="molecule type" value="Genomic_DNA"/>
</dbReference>
<dbReference type="VEuPathDB" id="FungiDB:H310_08454"/>
<accession>A0A024TZC7</accession>
<evidence type="ECO:0000313" key="1">
    <source>
        <dbReference type="EMBL" id="ETV98981.1"/>
    </source>
</evidence>
<dbReference type="OrthoDB" id="58187at2759"/>
<name>A0A024TZC7_9STRA</name>
<gene>
    <name evidence="1" type="ORF">H310_08454</name>
</gene>
<dbReference type="GeneID" id="20085504"/>
<dbReference type="RefSeq" id="XP_008872409.1">
    <property type="nucleotide sequence ID" value="XM_008874187.1"/>
</dbReference>
<protein>
    <submittedName>
        <fullName evidence="1">Uncharacterized protein</fullName>
    </submittedName>
</protein>
<organism evidence="1">
    <name type="scientific">Aphanomyces invadans</name>
    <dbReference type="NCBI Taxonomy" id="157072"/>
    <lineage>
        <taxon>Eukaryota</taxon>
        <taxon>Sar</taxon>
        <taxon>Stramenopiles</taxon>
        <taxon>Oomycota</taxon>
        <taxon>Saprolegniomycetes</taxon>
        <taxon>Saprolegniales</taxon>
        <taxon>Verrucalvaceae</taxon>
        <taxon>Aphanomyces</taxon>
    </lineage>
</organism>
<dbReference type="AlphaFoldDB" id="A0A024TZC7"/>
<sequence length="99" mass="11587">MSLSQTLARRVNVTTRFSLVQMKGQQRRNGGSLNKNKQIEVWNGVRENCDREFVFNVPTVSKLFLGTVLPFSLVYHFAMEEQIKHDQIEGKPYNPRRYL</sequence>
<reference evidence="1" key="1">
    <citation type="submission" date="2013-12" db="EMBL/GenBank/DDBJ databases">
        <title>The Genome Sequence of Aphanomyces invadans NJM9701.</title>
        <authorList>
            <consortium name="The Broad Institute Genomics Platform"/>
            <person name="Russ C."/>
            <person name="Tyler B."/>
            <person name="van West P."/>
            <person name="Dieguez-Uribeondo J."/>
            <person name="Young S.K."/>
            <person name="Zeng Q."/>
            <person name="Gargeya S."/>
            <person name="Fitzgerald M."/>
            <person name="Abouelleil A."/>
            <person name="Alvarado L."/>
            <person name="Chapman S.B."/>
            <person name="Gainer-Dewar J."/>
            <person name="Goldberg J."/>
            <person name="Griggs A."/>
            <person name="Gujja S."/>
            <person name="Hansen M."/>
            <person name="Howarth C."/>
            <person name="Imamovic A."/>
            <person name="Ireland A."/>
            <person name="Larimer J."/>
            <person name="McCowan C."/>
            <person name="Murphy C."/>
            <person name="Pearson M."/>
            <person name="Poon T.W."/>
            <person name="Priest M."/>
            <person name="Roberts A."/>
            <person name="Saif S."/>
            <person name="Shea T."/>
            <person name="Sykes S."/>
            <person name="Wortman J."/>
            <person name="Nusbaum C."/>
            <person name="Birren B."/>
        </authorList>
    </citation>
    <scope>NUCLEOTIDE SEQUENCE [LARGE SCALE GENOMIC DNA]</scope>
    <source>
        <strain evidence="1">NJM9701</strain>
    </source>
</reference>